<accession>A0A1B8GN99</accession>
<dbReference type="GO" id="GO:0046872">
    <property type="term" value="F:metal ion binding"/>
    <property type="evidence" value="ECO:0007669"/>
    <property type="project" value="UniProtKB-KW"/>
</dbReference>
<dbReference type="PANTHER" id="PTHR42978">
    <property type="entry name" value="QUORUM-QUENCHING LACTONASE YTNP-RELATED-RELATED"/>
    <property type="match status" value="1"/>
</dbReference>
<sequence>MPLSNFSVPDSTSVVNVRIIDSTSSIDVHMEGMVSHAIKGHSRFECPAYSFLIEHPSSGRKVLFDLGVRKDFHNLAPPITNWLTESGTICSVEKDVSTSTALLVGPGFKQLFTPGYPTNPESPVLDSDFAGRELRELSFADSTVKVGRFPAITLWMRQATQSVISMLWQEEPFYGIVRPGMLFGDADAAEETVDKIIEADGSKNTFVVIAHDCHLKGVVDLFPKYANDFLKKGWVEKSRWVFLKDFKEAVDERTDEKL</sequence>
<evidence type="ECO:0000256" key="4">
    <source>
        <dbReference type="ARBA" id="ARBA00022833"/>
    </source>
</evidence>
<evidence type="ECO:0000313" key="5">
    <source>
        <dbReference type="EMBL" id="OBT97313.1"/>
    </source>
</evidence>
<comment type="similarity">
    <text evidence="1">Belongs to the metallo-beta-lactamase superfamily.</text>
</comment>
<reference evidence="5 6" key="1">
    <citation type="submission" date="2016-03" db="EMBL/GenBank/DDBJ databases">
        <title>Comparative genomics of Pseudogymnoascus destructans, the fungus causing white-nose syndrome of bats.</title>
        <authorList>
            <person name="Palmer J.M."/>
            <person name="Drees K.P."/>
            <person name="Foster J.T."/>
            <person name="Lindner D.L."/>
        </authorList>
    </citation>
    <scope>NUCLEOTIDE SEQUENCE [LARGE SCALE GENOMIC DNA]</scope>
    <source>
        <strain evidence="5 6">UAMH 10579</strain>
    </source>
</reference>
<dbReference type="PANTHER" id="PTHR42978:SF5">
    <property type="entry name" value="METALLO-BETA-LACTAMASE DOMAIN-CONTAINING PROTEIN"/>
    <property type="match status" value="1"/>
</dbReference>
<evidence type="ECO:0000256" key="1">
    <source>
        <dbReference type="ARBA" id="ARBA00007749"/>
    </source>
</evidence>
<dbReference type="InterPro" id="IPR051013">
    <property type="entry name" value="MBL_superfamily_lactonases"/>
</dbReference>
<dbReference type="Proteomes" id="UP000091956">
    <property type="component" value="Unassembled WGS sequence"/>
</dbReference>
<dbReference type="AlphaFoldDB" id="A0A1B8GN99"/>
<dbReference type="GeneID" id="28838118"/>
<organism evidence="5 6">
    <name type="scientific">Pseudogymnoascus verrucosus</name>
    <dbReference type="NCBI Taxonomy" id="342668"/>
    <lineage>
        <taxon>Eukaryota</taxon>
        <taxon>Fungi</taxon>
        <taxon>Dikarya</taxon>
        <taxon>Ascomycota</taxon>
        <taxon>Pezizomycotina</taxon>
        <taxon>Leotiomycetes</taxon>
        <taxon>Thelebolales</taxon>
        <taxon>Thelebolaceae</taxon>
        <taxon>Pseudogymnoascus</taxon>
    </lineage>
</organism>
<keyword evidence="6" id="KW-1185">Reference proteome</keyword>
<evidence type="ECO:0000313" key="6">
    <source>
        <dbReference type="Proteomes" id="UP000091956"/>
    </source>
</evidence>
<keyword evidence="3" id="KW-0378">Hydrolase</keyword>
<evidence type="ECO:0000256" key="2">
    <source>
        <dbReference type="ARBA" id="ARBA00022723"/>
    </source>
</evidence>
<gene>
    <name evidence="5" type="ORF">VE01_04732</name>
</gene>
<dbReference type="InterPro" id="IPR036866">
    <property type="entry name" value="RibonucZ/Hydroxyglut_hydro"/>
</dbReference>
<evidence type="ECO:0008006" key="7">
    <source>
        <dbReference type="Google" id="ProtNLM"/>
    </source>
</evidence>
<dbReference type="OrthoDB" id="10250730at2759"/>
<reference evidence="6" key="2">
    <citation type="journal article" date="2018" name="Nat. Commun.">
        <title>Extreme sensitivity to ultraviolet light in the fungal pathogen causing white-nose syndrome of bats.</title>
        <authorList>
            <person name="Palmer J.M."/>
            <person name="Drees K.P."/>
            <person name="Foster J.T."/>
            <person name="Lindner D.L."/>
        </authorList>
    </citation>
    <scope>NUCLEOTIDE SEQUENCE [LARGE SCALE GENOMIC DNA]</scope>
    <source>
        <strain evidence="6">UAMH 10579</strain>
    </source>
</reference>
<protein>
    <recommendedName>
        <fullName evidence="7">Metallo-beta-lactamase domain-containing protein</fullName>
    </recommendedName>
</protein>
<proteinExistence type="inferred from homology"/>
<keyword evidence="4" id="KW-0862">Zinc</keyword>
<evidence type="ECO:0000256" key="3">
    <source>
        <dbReference type="ARBA" id="ARBA00022801"/>
    </source>
</evidence>
<name>A0A1B8GN99_9PEZI</name>
<dbReference type="GO" id="GO:0016787">
    <property type="term" value="F:hydrolase activity"/>
    <property type="evidence" value="ECO:0007669"/>
    <property type="project" value="UniProtKB-KW"/>
</dbReference>
<dbReference type="RefSeq" id="XP_018131046.1">
    <property type="nucleotide sequence ID" value="XM_018274200.1"/>
</dbReference>
<dbReference type="Gene3D" id="3.60.15.10">
    <property type="entry name" value="Ribonuclease Z/Hydroxyacylglutathione hydrolase-like"/>
    <property type="match status" value="1"/>
</dbReference>
<dbReference type="STRING" id="342668.A0A1B8GN99"/>
<keyword evidence="2" id="KW-0479">Metal-binding</keyword>
<dbReference type="EMBL" id="KV460223">
    <property type="protein sequence ID" value="OBT97313.1"/>
    <property type="molecule type" value="Genomic_DNA"/>
</dbReference>